<reference evidence="1 2" key="1">
    <citation type="submission" date="2024-04" db="EMBL/GenBank/DDBJ databases">
        <authorList>
            <person name="Rising A."/>
            <person name="Reimegard J."/>
            <person name="Sonavane S."/>
            <person name="Akerstrom W."/>
            <person name="Nylinder S."/>
            <person name="Hedman E."/>
            <person name="Kallberg Y."/>
        </authorList>
    </citation>
    <scope>NUCLEOTIDE SEQUENCE [LARGE SCALE GENOMIC DNA]</scope>
</reference>
<proteinExistence type="predicted"/>
<evidence type="ECO:0000313" key="1">
    <source>
        <dbReference type="EMBL" id="CAL1268768.1"/>
    </source>
</evidence>
<protein>
    <submittedName>
        <fullName evidence="1">Uncharacterized protein</fullName>
    </submittedName>
</protein>
<name>A0AAV1ZBF1_9ARAC</name>
<keyword evidence="2" id="KW-1185">Reference proteome</keyword>
<gene>
    <name evidence="1" type="ORF">LARSCL_LOCUS4358</name>
</gene>
<dbReference type="EMBL" id="CAXIEN010000036">
    <property type="protein sequence ID" value="CAL1268768.1"/>
    <property type="molecule type" value="Genomic_DNA"/>
</dbReference>
<dbReference type="AlphaFoldDB" id="A0AAV1ZBF1"/>
<dbReference type="Proteomes" id="UP001497382">
    <property type="component" value="Unassembled WGS sequence"/>
</dbReference>
<organism evidence="1 2">
    <name type="scientific">Larinioides sclopetarius</name>
    <dbReference type="NCBI Taxonomy" id="280406"/>
    <lineage>
        <taxon>Eukaryota</taxon>
        <taxon>Metazoa</taxon>
        <taxon>Ecdysozoa</taxon>
        <taxon>Arthropoda</taxon>
        <taxon>Chelicerata</taxon>
        <taxon>Arachnida</taxon>
        <taxon>Araneae</taxon>
        <taxon>Araneomorphae</taxon>
        <taxon>Entelegynae</taxon>
        <taxon>Araneoidea</taxon>
        <taxon>Araneidae</taxon>
        <taxon>Larinioides</taxon>
    </lineage>
</organism>
<evidence type="ECO:0000313" key="2">
    <source>
        <dbReference type="Proteomes" id="UP001497382"/>
    </source>
</evidence>
<sequence>MDEGGSRRINGEQVNLPNGHWIKDDNFEPVAPFVAQSIYFERTFDFNCVVTPSSWLFRVTFTRCAYSDVSCVSVIKRTDDGPGLMNVQFWTTIRIRPECFGVSHVQHFISGMSSRQVDRQVFNNVISSDYAAMLCKQKIHIQFFFIVHGCHSA</sequence>
<accession>A0AAV1ZBF1</accession>
<comment type="caution">
    <text evidence="1">The sequence shown here is derived from an EMBL/GenBank/DDBJ whole genome shotgun (WGS) entry which is preliminary data.</text>
</comment>